<comment type="caution">
    <text evidence="5">The sequence shown here is derived from an EMBL/GenBank/DDBJ whole genome shotgun (WGS) entry which is preliminary data.</text>
</comment>
<gene>
    <name evidence="5" type="ORF">O3P69_013213</name>
</gene>
<accession>A0AAW0TZ14</accession>
<dbReference type="GO" id="GO:0006139">
    <property type="term" value="P:nucleobase-containing compound metabolic process"/>
    <property type="evidence" value="ECO:0007669"/>
    <property type="project" value="InterPro"/>
</dbReference>
<dbReference type="SUPFAM" id="SSF52540">
    <property type="entry name" value="P-loop containing nucleoside triphosphate hydrolases"/>
    <property type="match status" value="1"/>
</dbReference>
<name>A0AAW0TZ14_SCYPA</name>
<dbReference type="InterPro" id="IPR027417">
    <property type="entry name" value="P-loop_NTPase"/>
</dbReference>
<dbReference type="InterPro" id="IPR033690">
    <property type="entry name" value="Adenylat_kinase_CS"/>
</dbReference>
<dbReference type="PANTHER" id="PTHR23359">
    <property type="entry name" value="NUCLEOTIDE KINASE"/>
    <property type="match status" value="1"/>
</dbReference>
<protein>
    <recommendedName>
        <fullName evidence="7">Nucleoside-diphosphate kinase</fullName>
    </recommendedName>
</protein>
<reference evidence="5 6" key="1">
    <citation type="submission" date="2023-03" db="EMBL/GenBank/DDBJ databases">
        <title>High-quality genome of Scylla paramamosain provides insights in environmental adaptation.</title>
        <authorList>
            <person name="Zhang L."/>
        </authorList>
    </citation>
    <scope>NUCLEOTIDE SEQUENCE [LARGE SCALE GENOMIC DNA]</scope>
    <source>
        <strain evidence="5">LZ_2023a</strain>
        <tissue evidence="5">Muscle</tissue>
    </source>
</reference>
<organism evidence="5 6">
    <name type="scientific">Scylla paramamosain</name>
    <name type="common">Mud crab</name>
    <dbReference type="NCBI Taxonomy" id="85552"/>
    <lineage>
        <taxon>Eukaryota</taxon>
        <taxon>Metazoa</taxon>
        <taxon>Ecdysozoa</taxon>
        <taxon>Arthropoda</taxon>
        <taxon>Crustacea</taxon>
        <taxon>Multicrustacea</taxon>
        <taxon>Malacostraca</taxon>
        <taxon>Eumalacostraca</taxon>
        <taxon>Eucarida</taxon>
        <taxon>Decapoda</taxon>
        <taxon>Pleocyemata</taxon>
        <taxon>Brachyura</taxon>
        <taxon>Eubrachyura</taxon>
        <taxon>Portunoidea</taxon>
        <taxon>Portunidae</taxon>
        <taxon>Portuninae</taxon>
        <taxon>Scylla</taxon>
    </lineage>
</organism>
<dbReference type="AlphaFoldDB" id="A0AAW0TZ14"/>
<evidence type="ECO:0000313" key="5">
    <source>
        <dbReference type="EMBL" id="KAK8393019.1"/>
    </source>
</evidence>
<keyword evidence="6" id="KW-1185">Reference proteome</keyword>
<keyword evidence="1 4" id="KW-0808">Transferase</keyword>
<dbReference type="CDD" id="cd01428">
    <property type="entry name" value="ADK"/>
    <property type="match status" value="1"/>
</dbReference>
<evidence type="ECO:0000256" key="3">
    <source>
        <dbReference type="ARBA" id="ARBA00022777"/>
    </source>
</evidence>
<evidence type="ECO:0000256" key="4">
    <source>
        <dbReference type="RuleBase" id="RU003330"/>
    </source>
</evidence>
<evidence type="ECO:0000256" key="2">
    <source>
        <dbReference type="ARBA" id="ARBA00022741"/>
    </source>
</evidence>
<dbReference type="Pfam" id="PF00406">
    <property type="entry name" value="ADK"/>
    <property type="match status" value="1"/>
</dbReference>
<dbReference type="PROSITE" id="PS00113">
    <property type="entry name" value="ADENYLATE_KINASE"/>
    <property type="match status" value="1"/>
</dbReference>
<keyword evidence="3 4" id="KW-0418">Kinase</keyword>
<dbReference type="GO" id="GO:0005524">
    <property type="term" value="F:ATP binding"/>
    <property type="evidence" value="ECO:0007669"/>
    <property type="project" value="InterPro"/>
</dbReference>
<dbReference type="PRINTS" id="PR00094">
    <property type="entry name" value="ADENYLTKNASE"/>
</dbReference>
<dbReference type="InterPro" id="IPR000850">
    <property type="entry name" value="Adenylat/UMP-CMP_kin"/>
</dbReference>
<dbReference type="HAMAP" id="MF_00235">
    <property type="entry name" value="Adenylate_kinase_Adk"/>
    <property type="match status" value="1"/>
</dbReference>
<evidence type="ECO:0000313" key="6">
    <source>
        <dbReference type="Proteomes" id="UP001487740"/>
    </source>
</evidence>
<proteinExistence type="inferred from homology"/>
<dbReference type="GO" id="GO:0019205">
    <property type="term" value="F:nucleobase-containing compound kinase activity"/>
    <property type="evidence" value="ECO:0007669"/>
    <property type="project" value="InterPro"/>
</dbReference>
<evidence type="ECO:0008006" key="7">
    <source>
        <dbReference type="Google" id="ProtNLM"/>
    </source>
</evidence>
<sequence length="160" mass="17468">MFRMAFLHVLAAVERKQLDLAPLRDAKLPVIFVLGGPGCGKGTQCEKIVKQYGFTHLSSGDLLRDEVSSGSERGKALNAIMEKGDLVPLEVVLDLLAEAMLKRVSTSKGFLIDGYPREQAQGVQFEQNILPCTKVFILRSPRRGDGTASPAPCQDLWARG</sequence>
<evidence type="ECO:0000256" key="1">
    <source>
        <dbReference type="ARBA" id="ARBA00022679"/>
    </source>
</evidence>
<keyword evidence="2" id="KW-0547">Nucleotide-binding</keyword>
<comment type="similarity">
    <text evidence="4">Belongs to the adenylate kinase family.</text>
</comment>
<dbReference type="Gene3D" id="3.40.50.300">
    <property type="entry name" value="P-loop containing nucleotide triphosphate hydrolases"/>
    <property type="match status" value="1"/>
</dbReference>
<dbReference type="Proteomes" id="UP001487740">
    <property type="component" value="Unassembled WGS sequence"/>
</dbReference>
<dbReference type="EMBL" id="JARAKH010000021">
    <property type="protein sequence ID" value="KAK8393019.1"/>
    <property type="molecule type" value="Genomic_DNA"/>
</dbReference>